<dbReference type="OrthoDB" id="9797795at2"/>
<dbReference type="InterPro" id="IPR051199">
    <property type="entry name" value="LPS_LOS_Heptosyltrfase"/>
</dbReference>
<dbReference type="GO" id="GO:0008713">
    <property type="term" value="F:ADP-heptose-lipopolysaccharide heptosyltransferase activity"/>
    <property type="evidence" value="ECO:0007669"/>
    <property type="project" value="TreeGrafter"/>
</dbReference>
<sequence>MTARFPILYLAEADPEEAILSSGALAYLVEAMPQASFTVVGSPASAPLFADTPRLDRLIVLEKEGRLDWLGLWNQVRATRWGLVVDMRGTRFSDKLKRQKRAVRREDEPGVHKVELAARVLQLDEAPPPRLYVSEATQASVDRLIPDDGAPLLAIAPGAEWMGRQWPAERYAILASSLAGPDGPLAGARVLVIGDEGDRGAAHTIRLAMPRGRTLELQGRLSRLQAVAALRRADLYLGGDSIWTHLAAAAGAPVVAAFGPSDDAVRGPWGGTVVRGPRSVAEFRKIDPGLNQAIQHMNEVSAERVLKAARKVLAERVNAGS</sequence>
<evidence type="ECO:0000313" key="4">
    <source>
        <dbReference type="Proteomes" id="UP000198788"/>
    </source>
</evidence>
<dbReference type="SUPFAM" id="SSF53756">
    <property type="entry name" value="UDP-Glycosyltransferase/glycogen phosphorylase"/>
    <property type="match status" value="1"/>
</dbReference>
<dbReference type="STRING" id="871741.SAMN05192570_1626"/>
<evidence type="ECO:0000313" key="3">
    <source>
        <dbReference type="EMBL" id="SFS49646.1"/>
    </source>
</evidence>
<evidence type="ECO:0000256" key="1">
    <source>
        <dbReference type="ARBA" id="ARBA00022676"/>
    </source>
</evidence>
<name>A0A1I6QB11_9CAUL</name>
<dbReference type="RefSeq" id="WP_092308729.1">
    <property type="nucleotide sequence ID" value="NZ_FOZV01000003.1"/>
</dbReference>
<dbReference type="InterPro" id="IPR002201">
    <property type="entry name" value="Glyco_trans_9"/>
</dbReference>
<accession>A0A1I6QB11</accession>
<protein>
    <submittedName>
        <fullName evidence="3">ADP-heptose:LPS heptosyltransferase</fullName>
    </submittedName>
</protein>
<dbReference type="GO" id="GO:0005829">
    <property type="term" value="C:cytosol"/>
    <property type="evidence" value="ECO:0007669"/>
    <property type="project" value="TreeGrafter"/>
</dbReference>
<dbReference type="PANTHER" id="PTHR30160">
    <property type="entry name" value="TETRAACYLDISACCHARIDE 4'-KINASE-RELATED"/>
    <property type="match status" value="1"/>
</dbReference>
<dbReference type="Proteomes" id="UP000198788">
    <property type="component" value="Unassembled WGS sequence"/>
</dbReference>
<keyword evidence="1" id="KW-0328">Glycosyltransferase</keyword>
<gene>
    <name evidence="3" type="ORF">SAMN05192570_1626</name>
</gene>
<organism evidence="3 4">
    <name type="scientific">Brevundimonas viscosa</name>
    <dbReference type="NCBI Taxonomy" id="871741"/>
    <lineage>
        <taxon>Bacteria</taxon>
        <taxon>Pseudomonadati</taxon>
        <taxon>Pseudomonadota</taxon>
        <taxon>Alphaproteobacteria</taxon>
        <taxon>Caulobacterales</taxon>
        <taxon>Caulobacteraceae</taxon>
        <taxon>Brevundimonas</taxon>
    </lineage>
</organism>
<reference evidence="4" key="1">
    <citation type="submission" date="2016-10" db="EMBL/GenBank/DDBJ databases">
        <authorList>
            <person name="Varghese N."/>
            <person name="Submissions S."/>
        </authorList>
    </citation>
    <scope>NUCLEOTIDE SEQUENCE [LARGE SCALE GENOMIC DNA]</scope>
    <source>
        <strain evidence="4">CGMCC 1.10683</strain>
    </source>
</reference>
<dbReference type="AlphaFoldDB" id="A0A1I6QB11"/>
<evidence type="ECO:0000256" key="2">
    <source>
        <dbReference type="ARBA" id="ARBA00022679"/>
    </source>
</evidence>
<dbReference type="Pfam" id="PF01075">
    <property type="entry name" value="Glyco_transf_9"/>
    <property type="match status" value="1"/>
</dbReference>
<dbReference type="CDD" id="cd03789">
    <property type="entry name" value="GT9_LPS_heptosyltransferase"/>
    <property type="match status" value="1"/>
</dbReference>
<dbReference type="EMBL" id="FOZV01000003">
    <property type="protein sequence ID" value="SFS49646.1"/>
    <property type="molecule type" value="Genomic_DNA"/>
</dbReference>
<dbReference type="PANTHER" id="PTHR30160:SF1">
    <property type="entry name" value="LIPOPOLYSACCHARIDE 1,2-N-ACETYLGLUCOSAMINETRANSFERASE-RELATED"/>
    <property type="match status" value="1"/>
</dbReference>
<dbReference type="GO" id="GO:0009244">
    <property type="term" value="P:lipopolysaccharide core region biosynthetic process"/>
    <property type="evidence" value="ECO:0007669"/>
    <property type="project" value="TreeGrafter"/>
</dbReference>
<keyword evidence="4" id="KW-1185">Reference proteome</keyword>
<keyword evidence="2 3" id="KW-0808">Transferase</keyword>
<proteinExistence type="predicted"/>
<dbReference type="Gene3D" id="3.40.50.2000">
    <property type="entry name" value="Glycogen Phosphorylase B"/>
    <property type="match status" value="2"/>
</dbReference>